<dbReference type="Proteomes" id="UP000183316">
    <property type="component" value="Chromosome"/>
</dbReference>
<keyword evidence="1" id="KW-0812">Transmembrane</keyword>
<proteinExistence type="predicted"/>
<reference evidence="2 3" key="1">
    <citation type="submission" date="2016-03" db="EMBL/GenBank/DDBJ databases">
        <title>Genome Sequence and Comparative Pathogenic Determinants of Uropathogenic Escherichia coli O25b:H4, a Clinical Isolate from Saudi Arabia.</title>
        <authorList>
            <person name="Alyamani E.A.J."/>
            <person name="Khiyami M.A."/>
            <person name="Booq R.Y."/>
            <person name="Bahwerth F.S."/>
            <person name="Vaisvil B."/>
            <person name="Schmitt D.P."/>
            <person name="Kapatral V."/>
        </authorList>
    </citation>
    <scope>NUCLEOTIDE SEQUENCE [LARGE SCALE GENOMIC DNA]</scope>
    <source>
        <strain evidence="2 3">O25b:H4</strain>
    </source>
</reference>
<keyword evidence="1" id="KW-0472">Membrane</keyword>
<dbReference type="EMBL" id="CP015085">
    <property type="protein sequence ID" value="ANK02466.1"/>
    <property type="molecule type" value="Genomic_DNA"/>
</dbReference>
<gene>
    <name evidence="2" type="ORF">WLH_01205</name>
</gene>
<name>A0A192C9V8_ECO25</name>
<evidence type="ECO:0000256" key="1">
    <source>
        <dbReference type="SAM" id="Phobius"/>
    </source>
</evidence>
<evidence type="ECO:0000313" key="3">
    <source>
        <dbReference type="Proteomes" id="UP000183316"/>
    </source>
</evidence>
<keyword evidence="1" id="KW-1133">Transmembrane helix</keyword>
<accession>A0A192C9V8</accession>
<sequence>MMLTQQIIELAMWIGVIMISPLLFRFSYAASALLWRRLFPVRKFEFVFVDEVTNDKRSITIVMPKDKSKTIVQLIEEATNDGTSSNV</sequence>
<dbReference type="AlphaFoldDB" id="A0A192C9V8"/>
<dbReference type="PATRIC" id="fig|941280.3.peg.1193"/>
<protein>
    <submittedName>
        <fullName evidence="2">Uncharacterized protein</fullName>
    </submittedName>
</protein>
<feature type="transmembrane region" description="Helical" evidence="1">
    <location>
        <begin position="12"/>
        <end position="35"/>
    </location>
</feature>
<organism evidence="2 3">
    <name type="scientific">Escherichia coli O25b:H4</name>
    <dbReference type="NCBI Taxonomy" id="941280"/>
    <lineage>
        <taxon>Bacteria</taxon>
        <taxon>Pseudomonadati</taxon>
        <taxon>Pseudomonadota</taxon>
        <taxon>Gammaproteobacteria</taxon>
        <taxon>Enterobacterales</taxon>
        <taxon>Enterobacteriaceae</taxon>
        <taxon>Escherichia</taxon>
    </lineage>
</organism>
<evidence type="ECO:0000313" key="2">
    <source>
        <dbReference type="EMBL" id="ANK02466.1"/>
    </source>
</evidence>